<sequence>MFQIKTLVAPLCYPAKNLKNPTQSRRVAEEKRGDFARFDAKSISERIVFGFSSHLCASALRNFCCDTVEAGRHWGLGKKIVVEMR</sequence>
<protein>
    <submittedName>
        <fullName evidence="1">Uncharacterized protein</fullName>
    </submittedName>
</protein>
<dbReference type="EMBL" id="JAJAWG010000016">
    <property type="protein sequence ID" value="MCB5197538.1"/>
    <property type="molecule type" value="Genomic_DNA"/>
</dbReference>
<evidence type="ECO:0000313" key="2">
    <source>
        <dbReference type="Proteomes" id="UP001198034"/>
    </source>
</evidence>
<proteinExistence type="predicted"/>
<evidence type="ECO:0000313" key="1">
    <source>
        <dbReference type="EMBL" id="MCB5197538.1"/>
    </source>
</evidence>
<dbReference type="RefSeq" id="WP_226765225.1">
    <property type="nucleotide sequence ID" value="NZ_JAJAWG010000016.1"/>
</dbReference>
<gene>
    <name evidence="1" type="ORF">LG219_14845</name>
</gene>
<keyword evidence="2" id="KW-1185">Reference proteome</keyword>
<organism evidence="1 2">
    <name type="scientific">Deefgea salmonis</name>
    <dbReference type="NCBI Taxonomy" id="2875502"/>
    <lineage>
        <taxon>Bacteria</taxon>
        <taxon>Pseudomonadati</taxon>
        <taxon>Pseudomonadota</taxon>
        <taxon>Betaproteobacteria</taxon>
        <taxon>Neisseriales</taxon>
        <taxon>Chitinibacteraceae</taxon>
        <taxon>Deefgea</taxon>
    </lineage>
</organism>
<accession>A0ABS8BP81</accession>
<name>A0ABS8BP81_9NEIS</name>
<comment type="caution">
    <text evidence="1">The sequence shown here is derived from an EMBL/GenBank/DDBJ whole genome shotgun (WGS) entry which is preliminary data.</text>
</comment>
<reference evidence="1 2" key="1">
    <citation type="submission" date="2021-10" db="EMBL/GenBank/DDBJ databases">
        <authorList>
            <person name="Chen M."/>
        </authorList>
    </citation>
    <scope>NUCLEOTIDE SEQUENCE [LARGE SCALE GENOMIC DNA]</scope>
    <source>
        <strain evidence="1 2">H3-26</strain>
    </source>
</reference>
<dbReference type="Proteomes" id="UP001198034">
    <property type="component" value="Unassembled WGS sequence"/>
</dbReference>